<sequence length="708" mass="80321">MAPSKNKNNLVFVRRRGSGDIDIRRANEFTRRKSSPTSPQKPALHYVDSDRSRVCRCSTPGRHHRDSIYVSSESTHLNHSLTMYMDRHALCSCTIADFRVWQQQLKAAWAKDGVCVNGFHYANKGKGIVCRCSNGKAHSYGTPRNPEIIERCAEFFRVHKDKTCCTKIQWQCVDGDSPPEYSPEYSPESQDGDSFKYDSKSTCDLLRNRTIKGKNSPVSPEMEIRGTAERVAPVDMTHIRSGPHGESDMPERVWAGARPSLWIPRRGSETSESTPIGTARTPIYARTHTTHVSHIPPPTHTTPPRPESTVTYWSKIQRDAGISDEENSTKKPRASSLTPSQVSELDSGVSVHLFYDDAVNQSTPIAELPAHQPDAELESRPVYRHTATLRELEGRDWDSTAKLTSKQTPVPEENAQSDTYTKPRTSIRLSSLFAQVYDTAQFPDQEEFLLRHAIVSSRTNPAPPGNCAVCNEPYQTQYKRTLMLPDCGHYLHEQCLLAEFRARDSRNGTCPICDLTLCRRTLADRIDTDRKAIFGVRVTQLHNSVTIDFPQRGEVMHCGSEEEVAAAQLRLIKNYVDVHAEESFRLWECNRAEPDWYGGIIRPAVRLFYGWNAPGRQNRYFADSEAFLKLVAWAELVRWTNASRVAAVKTQGEDVMYPQLAELHRKFLWARNRYDKEKKTWQTRRSGVLGCEKVAQDAIKLAMGTYMP</sequence>
<protein>
    <recommendedName>
        <fullName evidence="6">RING-type domain-containing protein</fullName>
    </recommendedName>
</protein>
<evidence type="ECO:0000256" key="3">
    <source>
        <dbReference type="ARBA" id="ARBA00022833"/>
    </source>
</evidence>
<dbReference type="Gene3D" id="3.30.40.10">
    <property type="entry name" value="Zinc/RING finger domain, C3HC4 (zinc finger)"/>
    <property type="match status" value="1"/>
</dbReference>
<reference evidence="7" key="1">
    <citation type="submission" date="2022-10" db="EMBL/GenBank/DDBJ databases">
        <title>Tapping the CABI collections for fungal endophytes: first genome assemblies for Collariella, Neodidymelliopsis, Ascochyta clinopodiicola, Didymella pomorum, Didymosphaeria variabile, Neocosmospora piperis and Neocucurbitaria cava.</title>
        <authorList>
            <person name="Hill R."/>
        </authorList>
    </citation>
    <scope>NUCLEOTIDE SEQUENCE</scope>
    <source>
        <strain evidence="7">IMI 356814</strain>
    </source>
</reference>
<proteinExistence type="predicted"/>
<organism evidence="7 8">
    <name type="scientific">Neocucurbitaria cava</name>
    <dbReference type="NCBI Taxonomy" id="798079"/>
    <lineage>
        <taxon>Eukaryota</taxon>
        <taxon>Fungi</taxon>
        <taxon>Dikarya</taxon>
        <taxon>Ascomycota</taxon>
        <taxon>Pezizomycotina</taxon>
        <taxon>Dothideomycetes</taxon>
        <taxon>Pleosporomycetidae</taxon>
        <taxon>Pleosporales</taxon>
        <taxon>Pleosporineae</taxon>
        <taxon>Cucurbitariaceae</taxon>
        <taxon>Neocucurbitaria</taxon>
    </lineage>
</organism>
<dbReference type="SMART" id="SM00184">
    <property type="entry name" value="RING"/>
    <property type="match status" value="1"/>
</dbReference>
<feature type="region of interest" description="Disordered" evidence="5">
    <location>
        <begin position="319"/>
        <end position="343"/>
    </location>
</feature>
<dbReference type="InterPro" id="IPR027370">
    <property type="entry name" value="Znf-RING_euk"/>
</dbReference>
<keyword evidence="3" id="KW-0862">Zinc</keyword>
<keyword evidence="1" id="KW-0479">Metal-binding</keyword>
<dbReference type="CDD" id="cd16448">
    <property type="entry name" value="RING-H2"/>
    <property type="match status" value="1"/>
</dbReference>
<dbReference type="InterPro" id="IPR013083">
    <property type="entry name" value="Znf_RING/FYVE/PHD"/>
</dbReference>
<dbReference type="EMBL" id="JAPEUY010000004">
    <property type="protein sequence ID" value="KAJ4374365.1"/>
    <property type="molecule type" value="Genomic_DNA"/>
</dbReference>
<dbReference type="GO" id="GO:0008270">
    <property type="term" value="F:zinc ion binding"/>
    <property type="evidence" value="ECO:0007669"/>
    <property type="project" value="UniProtKB-KW"/>
</dbReference>
<evidence type="ECO:0000256" key="5">
    <source>
        <dbReference type="SAM" id="MobiDB-lite"/>
    </source>
</evidence>
<feature type="region of interest" description="Disordered" evidence="5">
    <location>
        <begin position="23"/>
        <end position="44"/>
    </location>
</feature>
<dbReference type="InterPro" id="IPR001841">
    <property type="entry name" value="Znf_RING"/>
</dbReference>
<evidence type="ECO:0000259" key="6">
    <source>
        <dbReference type="PROSITE" id="PS50089"/>
    </source>
</evidence>
<comment type="caution">
    <text evidence="7">The sequence shown here is derived from an EMBL/GenBank/DDBJ whole genome shotgun (WGS) entry which is preliminary data.</text>
</comment>
<feature type="domain" description="RING-type" evidence="6">
    <location>
        <begin position="467"/>
        <end position="514"/>
    </location>
</feature>
<evidence type="ECO:0000313" key="8">
    <source>
        <dbReference type="Proteomes" id="UP001140560"/>
    </source>
</evidence>
<evidence type="ECO:0000256" key="1">
    <source>
        <dbReference type="ARBA" id="ARBA00022723"/>
    </source>
</evidence>
<evidence type="ECO:0000256" key="4">
    <source>
        <dbReference type="PROSITE-ProRule" id="PRU00175"/>
    </source>
</evidence>
<dbReference type="PROSITE" id="PS50089">
    <property type="entry name" value="ZF_RING_2"/>
    <property type="match status" value="1"/>
</dbReference>
<gene>
    <name evidence="7" type="ORF">N0V83_003106</name>
</gene>
<evidence type="ECO:0000256" key="2">
    <source>
        <dbReference type="ARBA" id="ARBA00022771"/>
    </source>
</evidence>
<dbReference type="AlphaFoldDB" id="A0A9W8YFR1"/>
<evidence type="ECO:0000313" key="7">
    <source>
        <dbReference type="EMBL" id="KAJ4374365.1"/>
    </source>
</evidence>
<name>A0A9W8YFR1_9PLEO</name>
<dbReference type="OrthoDB" id="3800599at2759"/>
<dbReference type="Proteomes" id="UP001140560">
    <property type="component" value="Unassembled WGS sequence"/>
</dbReference>
<accession>A0A9W8YFR1</accession>
<keyword evidence="8" id="KW-1185">Reference proteome</keyword>
<dbReference type="Pfam" id="PF13445">
    <property type="entry name" value="zf-RING_UBOX"/>
    <property type="match status" value="1"/>
</dbReference>
<dbReference type="SUPFAM" id="SSF57850">
    <property type="entry name" value="RING/U-box"/>
    <property type="match status" value="1"/>
</dbReference>
<keyword evidence="2 4" id="KW-0863">Zinc-finger</keyword>